<feature type="region of interest" description="Disordered" evidence="11">
    <location>
        <begin position="311"/>
        <end position="348"/>
    </location>
</feature>
<feature type="compositionally biased region" description="Polar residues" evidence="11">
    <location>
        <begin position="336"/>
        <end position="348"/>
    </location>
</feature>
<dbReference type="NCBIfam" id="TIGR03921">
    <property type="entry name" value="T7SS_mycosin"/>
    <property type="match status" value="1"/>
</dbReference>
<dbReference type="Pfam" id="PF00082">
    <property type="entry name" value="Peptidase_S8"/>
    <property type="match status" value="1"/>
</dbReference>
<evidence type="ECO:0000256" key="11">
    <source>
        <dbReference type="SAM" id="MobiDB-lite"/>
    </source>
</evidence>
<keyword evidence="13" id="KW-0732">Signal</keyword>
<gene>
    <name evidence="15" type="primary">mycP</name>
    <name evidence="15" type="ORF">QIT00_13200</name>
</gene>
<accession>A0ABT6SXW4</accession>
<evidence type="ECO:0000313" key="15">
    <source>
        <dbReference type="EMBL" id="MDI3419502.1"/>
    </source>
</evidence>
<sequence>MAGVATLTGALLLTTAPTASADYIRDKQWVVDTIDFEKVWKESRGNGVTVAVIDSGVDSSHPDLTGQVLKGRDFSGQGAGAHDDTESHGTAMASLIAGHGHGPGKASGVLGLAPDSKILPVKFSVQVNGQQSNLQLASSIRYAVDAGAEVINLSGGNSGSPEPEIVEAIHYAQQRDVVLVAATGNEGAAVGSPANVPGVVAVGAVDANLDIWDRSNQGKEVTLVAPGVDIVSADPNAESGYRQGTGTSDSAAFVSATAALIRSKYPDLSAGQVVNRLIKSATFAHHEIDKRDSKYGYGIIRPWRALAADIPKGPVEGPLPQAPSGPEGQGAGTPQGDGNDNSQPQTQGSTSVAIPLAVGTLVALAIIGGVVFAIVRSRARRRFAGADAHQAQGPASPTWPN</sequence>
<dbReference type="PANTHER" id="PTHR43399:SF4">
    <property type="entry name" value="CELL WALL-ASSOCIATED PROTEASE"/>
    <property type="match status" value="1"/>
</dbReference>
<comment type="similarity">
    <text evidence="2 10">Belongs to the peptidase S8 family.</text>
</comment>
<feature type="active site" description="Charge relay system" evidence="10">
    <location>
        <position position="248"/>
    </location>
</feature>
<keyword evidence="4 10" id="KW-0645">Protease</keyword>
<feature type="chain" id="PRO_5046941629" evidence="13">
    <location>
        <begin position="22"/>
        <end position="401"/>
    </location>
</feature>
<feature type="domain" description="Peptidase S8/S53" evidence="14">
    <location>
        <begin position="45"/>
        <end position="298"/>
    </location>
</feature>
<keyword evidence="16" id="KW-1185">Reference proteome</keyword>
<protein>
    <submittedName>
        <fullName evidence="15">Type VII secretion-associated serine protease mycosin</fullName>
    </submittedName>
</protein>
<evidence type="ECO:0000256" key="2">
    <source>
        <dbReference type="ARBA" id="ARBA00011073"/>
    </source>
</evidence>
<keyword evidence="8 12" id="KW-1133">Transmembrane helix</keyword>
<dbReference type="GO" id="GO:0006508">
    <property type="term" value="P:proteolysis"/>
    <property type="evidence" value="ECO:0007669"/>
    <property type="project" value="UniProtKB-KW"/>
</dbReference>
<evidence type="ECO:0000256" key="12">
    <source>
        <dbReference type="SAM" id="Phobius"/>
    </source>
</evidence>
<evidence type="ECO:0000256" key="8">
    <source>
        <dbReference type="ARBA" id="ARBA00022989"/>
    </source>
</evidence>
<dbReference type="GO" id="GO:0008233">
    <property type="term" value="F:peptidase activity"/>
    <property type="evidence" value="ECO:0007669"/>
    <property type="project" value="UniProtKB-KW"/>
</dbReference>
<dbReference type="Proteomes" id="UP001237105">
    <property type="component" value="Unassembled WGS sequence"/>
</dbReference>
<evidence type="ECO:0000256" key="10">
    <source>
        <dbReference type="PROSITE-ProRule" id="PRU01240"/>
    </source>
</evidence>
<dbReference type="InterPro" id="IPR051048">
    <property type="entry name" value="Peptidase_S8/S53_subtilisin"/>
</dbReference>
<keyword evidence="6 10" id="KW-0378">Hydrolase</keyword>
<feature type="signal peptide" evidence="13">
    <location>
        <begin position="1"/>
        <end position="21"/>
    </location>
</feature>
<evidence type="ECO:0000256" key="7">
    <source>
        <dbReference type="ARBA" id="ARBA00022825"/>
    </source>
</evidence>
<dbReference type="PRINTS" id="PR00723">
    <property type="entry name" value="SUBTILISIN"/>
</dbReference>
<comment type="caution">
    <text evidence="15">The sequence shown here is derived from an EMBL/GenBank/DDBJ whole genome shotgun (WGS) entry which is preliminary data.</text>
</comment>
<evidence type="ECO:0000256" key="6">
    <source>
        <dbReference type="ARBA" id="ARBA00022801"/>
    </source>
</evidence>
<feature type="active site" description="Charge relay system" evidence="10">
    <location>
        <position position="54"/>
    </location>
</feature>
<reference evidence="15 16" key="1">
    <citation type="submission" date="2023-05" db="EMBL/GenBank/DDBJ databases">
        <title>Draft genome sequence of Streptomyces sp. B-S-A12 isolated from a cave soil in Thailand.</title>
        <authorList>
            <person name="Chamroensaksri N."/>
            <person name="Muangham S."/>
        </authorList>
    </citation>
    <scope>NUCLEOTIDE SEQUENCE [LARGE SCALE GENOMIC DNA]</scope>
    <source>
        <strain evidence="15 16">B-S-A12</strain>
    </source>
</reference>
<evidence type="ECO:0000256" key="13">
    <source>
        <dbReference type="SAM" id="SignalP"/>
    </source>
</evidence>
<dbReference type="InterPro" id="IPR023834">
    <property type="entry name" value="T7SS_pept_S8A_mycosin"/>
</dbReference>
<name>A0ABT6SXW4_9ACTN</name>
<dbReference type="PROSITE" id="PS00136">
    <property type="entry name" value="SUBTILASE_ASP"/>
    <property type="match status" value="1"/>
</dbReference>
<evidence type="ECO:0000256" key="9">
    <source>
        <dbReference type="ARBA" id="ARBA00023136"/>
    </source>
</evidence>
<dbReference type="RefSeq" id="WP_282535414.1">
    <property type="nucleotide sequence ID" value="NZ_JASCIS010000011.1"/>
</dbReference>
<comment type="subcellular location">
    <subcellularLocation>
        <location evidence="1">Cell membrane</location>
        <topology evidence="1">Single-pass membrane protein</topology>
    </subcellularLocation>
</comment>
<dbReference type="EMBL" id="JASCIS010000011">
    <property type="protein sequence ID" value="MDI3419502.1"/>
    <property type="molecule type" value="Genomic_DNA"/>
</dbReference>
<evidence type="ECO:0000259" key="14">
    <source>
        <dbReference type="Pfam" id="PF00082"/>
    </source>
</evidence>
<organism evidence="15 16">
    <name type="scientific">Streptomyces luteolus</name>
    <dbReference type="NCBI Taxonomy" id="3043615"/>
    <lineage>
        <taxon>Bacteria</taxon>
        <taxon>Bacillati</taxon>
        <taxon>Actinomycetota</taxon>
        <taxon>Actinomycetes</taxon>
        <taxon>Kitasatosporales</taxon>
        <taxon>Streptomycetaceae</taxon>
        <taxon>Streptomyces</taxon>
    </lineage>
</organism>
<feature type="transmembrane region" description="Helical" evidence="12">
    <location>
        <begin position="352"/>
        <end position="375"/>
    </location>
</feature>
<feature type="active site" description="Charge relay system" evidence="10">
    <location>
        <position position="88"/>
    </location>
</feature>
<evidence type="ECO:0000256" key="3">
    <source>
        <dbReference type="ARBA" id="ARBA00022475"/>
    </source>
</evidence>
<dbReference type="SUPFAM" id="SSF52743">
    <property type="entry name" value="Subtilisin-like"/>
    <property type="match status" value="1"/>
</dbReference>
<keyword evidence="5 12" id="KW-0812">Transmembrane</keyword>
<proteinExistence type="inferred from homology"/>
<keyword evidence="9 12" id="KW-0472">Membrane</keyword>
<dbReference type="InterPro" id="IPR000209">
    <property type="entry name" value="Peptidase_S8/S53_dom"/>
</dbReference>
<dbReference type="InterPro" id="IPR036852">
    <property type="entry name" value="Peptidase_S8/S53_dom_sf"/>
</dbReference>
<evidence type="ECO:0000256" key="5">
    <source>
        <dbReference type="ARBA" id="ARBA00022692"/>
    </source>
</evidence>
<dbReference type="InterPro" id="IPR015500">
    <property type="entry name" value="Peptidase_S8_subtilisin-rel"/>
</dbReference>
<keyword evidence="7 10" id="KW-0720">Serine protease</keyword>
<dbReference type="InterPro" id="IPR023827">
    <property type="entry name" value="Peptidase_S8_Asp-AS"/>
</dbReference>
<evidence type="ECO:0000256" key="1">
    <source>
        <dbReference type="ARBA" id="ARBA00004162"/>
    </source>
</evidence>
<evidence type="ECO:0000313" key="16">
    <source>
        <dbReference type="Proteomes" id="UP001237105"/>
    </source>
</evidence>
<evidence type="ECO:0000256" key="4">
    <source>
        <dbReference type="ARBA" id="ARBA00022670"/>
    </source>
</evidence>
<dbReference type="Gene3D" id="3.40.50.200">
    <property type="entry name" value="Peptidase S8/S53 domain"/>
    <property type="match status" value="1"/>
</dbReference>
<dbReference type="PROSITE" id="PS51892">
    <property type="entry name" value="SUBTILASE"/>
    <property type="match status" value="1"/>
</dbReference>
<dbReference type="PANTHER" id="PTHR43399">
    <property type="entry name" value="SUBTILISIN-RELATED"/>
    <property type="match status" value="1"/>
</dbReference>
<keyword evidence="3" id="KW-1003">Cell membrane</keyword>